<dbReference type="KEGG" id="hprf:HLPR_26390"/>
<feature type="compositionally biased region" description="Low complexity" evidence="2">
    <location>
        <begin position="260"/>
        <end position="275"/>
    </location>
</feature>
<keyword evidence="4" id="KW-1185">Reference proteome</keyword>
<organism evidence="3 4">
    <name type="scientific">Helicovermis profundi</name>
    <dbReference type="NCBI Taxonomy" id="3065157"/>
    <lineage>
        <taxon>Bacteria</taxon>
        <taxon>Bacillati</taxon>
        <taxon>Bacillota</taxon>
        <taxon>Clostridia</taxon>
        <taxon>Helicovermis</taxon>
    </lineage>
</organism>
<dbReference type="EMBL" id="AP028654">
    <property type="protein sequence ID" value="BEP30308.1"/>
    <property type="molecule type" value="Genomic_DNA"/>
</dbReference>
<dbReference type="RefSeq" id="WP_338535903.1">
    <property type="nucleotide sequence ID" value="NZ_AP028654.1"/>
</dbReference>
<sequence length="582" mass="65484">MKRVLILMFLISIFIFSSSISFALVGDDFIGVYSGSMYVTNVDENMVEKNLSADDLNGVFTVEQLVEGLKGTYTRNLIYVEIKKSNGKYHITLEDQAYLNKETYEAVISNNKLVFKIPEQYTDKTAVYCDLVKKNDDVLLGSFRTLGTLGDEAIGKFYLKLGKNHEGEGIVDLTKTESDSSDNSSVDTKEKNSKDDEIMVDMYGNPITGIEVTTHDQYGNPLLDENGKPINGKEITSSTGLDSSKDNTNTKDEKAKVDTKSSSSDVDSSSTDSLDISLTKEEEAILDEASQDDFSMVSDINFYFTIDGEIQNNYGEGEEEVTNKTEKNLEDIVNKNKDIILKKSIDGSVKIEKNEDSLSYSDRKKLIDFSSDVYSMVDSKVKLADKIGSVPADYFKGLGLDWVKNEITTKEDKIKETEDKLKMTRDEARGYNDFNGYEEKEETFSVVKEYVLKNAGFAGKMVQDQLDKLANAKKKALGKAAAREYRIFSDTYIESRKKMSNKEAVKAAYEKIRDTGEDALVSGDDYITFSDGKSNFFKEPIKFMSYKILNQDSKALTYRERAATYIYYLKSDKIYFKEGGAK</sequence>
<reference evidence="3 4" key="1">
    <citation type="submission" date="2023-08" db="EMBL/GenBank/DDBJ databases">
        <title>Helicovermis profunda gen. nov., sp. nov., a novel mesophilic, fermentative bacterium within the Bacillota from a deep-sea hydrothermal vent chimney.</title>
        <authorList>
            <person name="Miyazaki U."/>
            <person name="Mizutani D."/>
            <person name="Hashimoto Y."/>
            <person name="Tame A."/>
            <person name="Sawayama S."/>
            <person name="Miyazaki J."/>
            <person name="Takai K."/>
            <person name="Nakagawa S."/>
        </authorList>
    </citation>
    <scope>NUCLEOTIDE SEQUENCE [LARGE SCALE GENOMIC DNA]</scope>
    <source>
        <strain evidence="3 4">S502</strain>
    </source>
</reference>
<evidence type="ECO:0000256" key="1">
    <source>
        <dbReference type="SAM" id="Coils"/>
    </source>
</evidence>
<dbReference type="Proteomes" id="UP001321786">
    <property type="component" value="Chromosome"/>
</dbReference>
<evidence type="ECO:0000313" key="4">
    <source>
        <dbReference type="Proteomes" id="UP001321786"/>
    </source>
</evidence>
<proteinExistence type="predicted"/>
<gene>
    <name evidence="3" type="ORF">HLPR_26390</name>
</gene>
<feature type="region of interest" description="Disordered" evidence="2">
    <location>
        <begin position="218"/>
        <end position="275"/>
    </location>
</feature>
<feature type="region of interest" description="Disordered" evidence="2">
    <location>
        <begin position="172"/>
        <end position="198"/>
    </location>
</feature>
<feature type="compositionally biased region" description="Basic and acidic residues" evidence="2">
    <location>
        <begin position="187"/>
        <end position="197"/>
    </location>
</feature>
<feature type="coiled-coil region" evidence="1">
    <location>
        <begin position="400"/>
        <end position="427"/>
    </location>
</feature>
<evidence type="ECO:0000256" key="2">
    <source>
        <dbReference type="SAM" id="MobiDB-lite"/>
    </source>
</evidence>
<protein>
    <submittedName>
        <fullName evidence="3">Uncharacterized protein</fullName>
    </submittedName>
</protein>
<dbReference type="AlphaFoldDB" id="A0AAU9E744"/>
<name>A0AAU9E744_9FIRM</name>
<keyword evidence="1" id="KW-0175">Coiled coil</keyword>
<evidence type="ECO:0000313" key="3">
    <source>
        <dbReference type="EMBL" id="BEP30308.1"/>
    </source>
</evidence>
<feature type="compositionally biased region" description="Basic and acidic residues" evidence="2">
    <location>
        <begin position="243"/>
        <end position="259"/>
    </location>
</feature>
<accession>A0AAU9E744</accession>